<sequence>MQTVHQCNGACAEPDSDTEAVVGQGFKLGCISCKRRSEVKASATVEWYFKAKGEVDFVQVRERLLLLRCTVFIYSERPAVFVFCACMCAVGHMIVPYFPHTQGASDFKAL</sequence>
<keyword evidence="4" id="KW-0732">Signal</keyword>
<dbReference type="PANTHER" id="PTHR10546">
    <property type="entry name" value="SODIUM CHANNEL SUBUNIT BETA-1 AND 3"/>
    <property type="match status" value="1"/>
</dbReference>
<evidence type="ECO:0000313" key="12">
    <source>
        <dbReference type="Proteomes" id="UP000264820"/>
    </source>
</evidence>
<dbReference type="STRING" id="109280.ENSHCOP00000021585"/>
<reference evidence="11" key="2">
    <citation type="submission" date="2025-09" db="UniProtKB">
        <authorList>
            <consortium name="Ensembl"/>
        </authorList>
    </citation>
    <scope>IDENTIFICATION</scope>
</reference>
<dbReference type="PANTHER" id="PTHR10546:SF2">
    <property type="entry name" value="SODIUM CHANNEL SUBUNIT BETA-1"/>
    <property type="match status" value="1"/>
</dbReference>
<evidence type="ECO:0000256" key="2">
    <source>
        <dbReference type="ARBA" id="ARBA00022475"/>
    </source>
</evidence>
<dbReference type="GO" id="GO:0086091">
    <property type="term" value="P:regulation of heart rate by cardiac conduction"/>
    <property type="evidence" value="ECO:0007669"/>
    <property type="project" value="TreeGrafter"/>
</dbReference>
<evidence type="ECO:0000256" key="7">
    <source>
        <dbReference type="ARBA" id="ARBA00023157"/>
    </source>
</evidence>
<dbReference type="GO" id="GO:0001518">
    <property type="term" value="C:voltage-gated sodium channel complex"/>
    <property type="evidence" value="ECO:0007669"/>
    <property type="project" value="InterPro"/>
</dbReference>
<evidence type="ECO:0000256" key="9">
    <source>
        <dbReference type="ARBA" id="ARBA00023319"/>
    </source>
</evidence>
<dbReference type="GO" id="GO:0019871">
    <property type="term" value="F:sodium channel inhibitor activity"/>
    <property type="evidence" value="ECO:0007669"/>
    <property type="project" value="TreeGrafter"/>
</dbReference>
<dbReference type="Ensembl" id="ENSHCOT00000003245.1">
    <property type="protein sequence ID" value="ENSHCOP00000021585.1"/>
    <property type="gene ID" value="ENSHCOG00000008531.1"/>
</dbReference>
<evidence type="ECO:0000256" key="3">
    <source>
        <dbReference type="ARBA" id="ARBA00022692"/>
    </source>
</evidence>
<reference evidence="11" key="1">
    <citation type="submission" date="2025-08" db="UniProtKB">
        <authorList>
            <consortium name="Ensembl"/>
        </authorList>
    </citation>
    <scope>IDENTIFICATION</scope>
</reference>
<keyword evidence="12" id="KW-1185">Reference proteome</keyword>
<keyword evidence="3 10" id="KW-0812">Transmembrane</keyword>
<keyword evidence="8" id="KW-0325">Glycoprotein</keyword>
<dbReference type="GO" id="GO:0044325">
    <property type="term" value="F:transmembrane transporter binding"/>
    <property type="evidence" value="ECO:0007669"/>
    <property type="project" value="TreeGrafter"/>
</dbReference>
<keyword evidence="6 10" id="KW-0472">Membrane</keyword>
<evidence type="ECO:0000313" key="11">
    <source>
        <dbReference type="Ensembl" id="ENSHCOP00000021585.1"/>
    </source>
</evidence>
<keyword evidence="9" id="KW-0393">Immunoglobulin domain</keyword>
<evidence type="ECO:0000256" key="10">
    <source>
        <dbReference type="SAM" id="Phobius"/>
    </source>
</evidence>
<dbReference type="GO" id="GO:0086002">
    <property type="term" value="P:cardiac muscle cell action potential involved in contraction"/>
    <property type="evidence" value="ECO:0007669"/>
    <property type="project" value="TreeGrafter"/>
</dbReference>
<evidence type="ECO:0000256" key="8">
    <source>
        <dbReference type="ARBA" id="ARBA00023180"/>
    </source>
</evidence>
<evidence type="ECO:0000256" key="4">
    <source>
        <dbReference type="ARBA" id="ARBA00022729"/>
    </source>
</evidence>
<dbReference type="GeneTree" id="ENSGT00390000018560"/>
<dbReference type="GO" id="GO:0006814">
    <property type="term" value="P:sodium ion transport"/>
    <property type="evidence" value="ECO:0007669"/>
    <property type="project" value="InterPro"/>
</dbReference>
<keyword evidence="2" id="KW-1003">Cell membrane</keyword>
<dbReference type="InterPro" id="IPR027098">
    <property type="entry name" value="Na_channel_b1/b3"/>
</dbReference>
<dbReference type="AlphaFoldDB" id="A0A3Q2YRU8"/>
<evidence type="ECO:0000256" key="1">
    <source>
        <dbReference type="ARBA" id="ARBA00004251"/>
    </source>
</evidence>
<evidence type="ECO:0000256" key="5">
    <source>
        <dbReference type="ARBA" id="ARBA00022989"/>
    </source>
</evidence>
<accession>A0A3Q2YRU8</accession>
<organism evidence="11 12">
    <name type="scientific">Hippocampus comes</name>
    <name type="common">Tiger tail seahorse</name>
    <dbReference type="NCBI Taxonomy" id="109280"/>
    <lineage>
        <taxon>Eukaryota</taxon>
        <taxon>Metazoa</taxon>
        <taxon>Chordata</taxon>
        <taxon>Craniata</taxon>
        <taxon>Vertebrata</taxon>
        <taxon>Euteleostomi</taxon>
        <taxon>Actinopterygii</taxon>
        <taxon>Neopterygii</taxon>
        <taxon>Teleostei</taxon>
        <taxon>Neoteleostei</taxon>
        <taxon>Acanthomorphata</taxon>
        <taxon>Syngnathiaria</taxon>
        <taxon>Syngnathiformes</taxon>
        <taxon>Syngnathoidei</taxon>
        <taxon>Syngnathidae</taxon>
        <taxon>Hippocampus</taxon>
    </lineage>
</organism>
<feature type="transmembrane region" description="Helical" evidence="10">
    <location>
        <begin position="78"/>
        <end position="98"/>
    </location>
</feature>
<comment type="subcellular location">
    <subcellularLocation>
        <location evidence="1">Cell membrane</location>
        <topology evidence="1">Single-pass type I membrane protein</topology>
    </subcellularLocation>
</comment>
<name>A0A3Q2YRU8_HIPCM</name>
<keyword evidence="7" id="KW-1015">Disulfide bond</keyword>
<protein>
    <submittedName>
        <fullName evidence="11">Uncharacterized protein</fullName>
    </submittedName>
</protein>
<evidence type="ECO:0000256" key="6">
    <source>
        <dbReference type="ARBA" id="ARBA00023136"/>
    </source>
</evidence>
<dbReference type="Proteomes" id="UP000264820">
    <property type="component" value="Unplaced"/>
</dbReference>
<keyword evidence="5 10" id="KW-1133">Transmembrane helix</keyword>
<proteinExistence type="predicted"/>